<keyword evidence="7 16" id="KW-0436">Ligase</keyword>
<keyword evidence="12 16" id="KW-0694">RNA-binding</keyword>
<evidence type="ECO:0000256" key="12">
    <source>
        <dbReference type="ARBA" id="ARBA00022884"/>
    </source>
</evidence>
<feature type="binding site" evidence="16">
    <location>
        <position position="332"/>
    </location>
    <ligand>
        <name>ATP</name>
        <dbReference type="ChEBI" id="CHEBI:30616"/>
    </ligand>
</feature>
<dbReference type="Gene3D" id="2.20.28.20">
    <property type="entry name" value="Methionyl-tRNA synthetase, Zn-domain"/>
    <property type="match status" value="1"/>
</dbReference>
<dbReference type="InterPro" id="IPR029038">
    <property type="entry name" value="MetRS_Zn"/>
</dbReference>
<evidence type="ECO:0000256" key="13">
    <source>
        <dbReference type="ARBA" id="ARBA00022917"/>
    </source>
</evidence>
<evidence type="ECO:0000256" key="15">
    <source>
        <dbReference type="ARBA" id="ARBA00047364"/>
    </source>
</evidence>
<feature type="binding site" evidence="16">
    <location>
        <position position="157"/>
    </location>
    <ligand>
        <name>Zn(2+)</name>
        <dbReference type="ChEBI" id="CHEBI:29105"/>
    </ligand>
</feature>
<dbReference type="Pfam" id="PF09334">
    <property type="entry name" value="tRNA-synt_1g"/>
    <property type="match status" value="1"/>
</dbReference>
<dbReference type="InterPro" id="IPR002547">
    <property type="entry name" value="tRNA-bd_dom"/>
</dbReference>
<dbReference type="CDD" id="cd00814">
    <property type="entry name" value="MetRS_core"/>
    <property type="match status" value="1"/>
</dbReference>
<dbReference type="InterPro" id="IPR023458">
    <property type="entry name" value="Met-tRNA_ligase_1"/>
</dbReference>
<keyword evidence="10 16" id="KW-0862">Zinc</keyword>
<feature type="binding site" evidence="16">
    <location>
        <position position="160"/>
    </location>
    <ligand>
        <name>Zn(2+)</name>
        <dbReference type="ChEBI" id="CHEBI:29105"/>
    </ligand>
</feature>
<dbReference type="GO" id="GO:0004825">
    <property type="term" value="F:methionine-tRNA ligase activity"/>
    <property type="evidence" value="ECO:0007669"/>
    <property type="project" value="UniProtKB-UniRule"/>
</dbReference>
<comment type="subcellular location">
    <subcellularLocation>
        <location evidence="2 16">Cytoplasm</location>
    </subcellularLocation>
</comment>
<dbReference type="GO" id="GO:0006431">
    <property type="term" value="P:methionyl-tRNA aminoacylation"/>
    <property type="evidence" value="ECO:0007669"/>
    <property type="project" value="UniProtKB-UniRule"/>
</dbReference>
<name>A0A3N1YCD5_9GAMM</name>
<dbReference type="NCBIfam" id="TIGR00398">
    <property type="entry name" value="metG"/>
    <property type="match status" value="1"/>
</dbReference>
<dbReference type="HAMAP" id="MF_00098">
    <property type="entry name" value="Met_tRNA_synth_type1"/>
    <property type="match status" value="1"/>
</dbReference>
<dbReference type="InterPro" id="IPR012340">
    <property type="entry name" value="NA-bd_OB-fold"/>
</dbReference>
<evidence type="ECO:0000256" key="4">
    <source>
        <dbReference type="ARBA" id="ARBA00011738"/>
    </source>
</evidence>
<dbReference type="SUPFAM" id="SSF57770">
    <property type="entry name" value="Methionyl-tRNA synthetase (MetRS), Zn-domain"/>
    <property type="match status" value="1"/>
</dbReference>
<keyword evidence="13 16" id="KW-0648">Protein biosynthesis</keyword>
<evidence type="ECO:0000256" key="8">
    <source>
        <dbReference type="ARBA" id="ARBA00022723"/>
    </source>
</evidence>
<dbReference type="PRINTS" id="PR01041">
    <property type="entry name" value="TRNASYNTHMET"/>
</dbReference>
<comment type="catalytic activity">
    <reaction evidence="15 16">
        <text>tRNA(Met) + L-methionine + ATP = L-methionyl-tRNA(Met) + AMP + diphosphate</text>
        <dbReference type="Rhea" id="RHEA:13481"/>
        <dbReference type="Rhea" id="RHEA-COMP:9667"/>
        <dbReference type="Rhea" id="RHEA-COMP:9698"/>
        <dbReference type="ChEBI" id="CHEBI:30616"/>
        <dbReference type="ChEBI" id="CHEBI:33019"/>
        <dbReference type="ChEBI" id="CHEBI:57844"/>
        <dbReference type="ChEBI" id="CHEBI:78442"/>
        <dbReference type="ChEBI" id="CHEBI:78530"/>
        <dbReference type="ChEBI" id="CHEBI:456215"/>
        <dbReference type="EC" id="6.1.1.10"/>
    </reaction>
</comment>
<dbReference type="EC" id="6.1.1.10" evidence="16"/>
<keyword evidence="9 16" id="KW-0547">Nucleotide-binding</keyword>
<dbReference type="FunFam" id="1.10.730.10:FF:000005">
    <property type="entry name" value="Methionine--tRNA ligase"/>
    <property type="match status" value="1"/>
</dbReference>
<dbReference type="Gene3D" id="1.10.730.10">
    <property type="entry name" value="Isoleucyl-tRNA Synthetase, Domain 1"/>
    <property type="match status" value="1"/>
</dbReference>
<dbReference type="SUPFAM" id="SSF47323">
    <property type="entry name" value="Anticodon-binding domain of a subclass of class I aminoacyl-tRNA synthetases"/>
    <property type="match status" value="1"/>
</dbReference>
<keyword evidence="8 16" id="KW-0479">Metal-binding</keyword>
<proteinExistence type="inferred from homology"/>
<dbReference type="InterPro" id="IPR014758">
    <property type="entry name" value="Met-tRNA_synth"/>
</dbReference>
<dbReference type="Proteomes" id="UP000276634">
    <property type="component" value="Unassembled WGS sequence"/>
</dbReference>
<evidence type="ECO:0000256" key="14">
    <source>
        <dbReference type="ARBA" id="ARBA00023146"/>
    </source>
</evidence>
<gene>
    <name evidence="16" type="primary">metG</name>
    <name evidence="19" type="ORF">EDC57_0974</name>
</gene>
<dbReference type="CDD" id="cd07957">
    <property type="entry name" value="Anticodon_Ia_Met"/>
    <property type="match status" value="1"/>
</dbReference>
<evidence type="ECO:0000256" key="7">
    <source>
        <dbReference type="ARBA" id="ARBA00022598"/>
    </source>
</evidence>
<keyword evidence="11 16" id="KW-0067">ATP-binding</keyword>
<evidence type="ECO:0000256" key="1">
    <source>
        <dbReference type="ARBA" id="ARBA00003314"/>
    </source>
</evidence>
<dbReference type="OrthoDB" id="9810191at2"/>
<dbReference type="SUPFAM" id="SSF52374">
    <property type="entry name" value="Nucleotidylyl transferase"/>
    <property type="match status" value="1"/>
</dbReference>
<evidence type="ECO:0000256" key="11">
    <source>
        <dbReference type="ARBA" id="ARBA00022840"/>
    </source>
</evidence>
<organism evidence="19 20">
    <name type="scientific">Inmirania thermothiophila</name>
    <dbReference type="NCBI Taxonomy" id="1750597"/>
    <lineage>
        <taxon>Bacteria</taxon>
        <taxon>Pseudomonadati</taxon>
        <taxon>Pseudomonadota</taxon>
        <taxon>Gammaproteobacteria</taxon>
        <taxon>Chromatiales</taxon>
        <taxon>Ectothiorhodospiraceae</taxon>
        <taxon>Inmirania</taxon>
    </lineage>
</organism>
<evidence type="ECO:0000256" key="2">
    <source>
        <dbReference type="ARBA" id="ARBA00004496"/>
    </source>
</evidence>
<evidence type="ECO:0000256" key="3">
    <source>
        <dbReference type="ARBA" id="ARBA00008258"/>
    </source>
</evidence>
<keyword evidence="14 16" id="KW-0030">Aminoacyl-tRNA synthetase</keyword>
<dbReference type="InterPro" id="IPR041872">
    <property type="entry name" value="Anticodon_Met"/>
</dbReference>
<dbReference type="InterPro" id="IPR004495">
    <property type="entry name" value="Met-tRNA-synth_bsu_C"/>
</dbReference>
<dbReference type="GO" id="GO:0000049">
    <property type="term" value="F:tRNA binding"/>
    <property type="evidence" value="ECO:0007669"/>
    <property type="project" value="UniProtKB-UniRule"/>
</dbReference>
<keyword evidence="5 16" id="KW-0963">Cytoplasm</keyword>
<reference evidence="19 20" key="1">
    <citation type="submission" date="2018-11" db="EMBL/GenBank/DDBJ databases">
        <title>Genomic Encyclopedia of Type Strains, Phase IV (KMG-IV): sequencing the most valuable type-strain genomes for metagenomic binning, comparative biology and taxonomic classification.</title>
        <authorList>
            <person name="Goeker M."/>
        </authorList>
    </citation>
    <scope>NUCLEOTIDE SEQUENCE [LARGE SCALE GENOMIC DNA]</scope>
    <source>
        <strain evidence="19 20">DSM 100275</strain>
    </source>
</reference>
<comment type="caution">
    <text evidence="19">The sequence shown here is derived from an EMBL/GenBank/DDBJ whole genome shotgun (WGS) entry which is preliminary data.</text>
</comment>
<dbReference type="GO" id="GO:0046872">
    <property type="term" value="F:metal ion binding"/>
    <property type="evidence" value="ECO:0007669"/>
    <property type="project" value="UniProtKB-KW"/>
</dbReference>
<dbReference type="FunFam" id="2.20.28.20:FF:000001">
    <property type="entry name" value="Methionine--tRNA ligase"/>
    <property type="match status" value="1"/>
</dbReference>
<evidence type="ECO:0000256" key="10">
    <source>
        <dbReference type="ARBA" id="ARBA00022833"/>
    </source>
</evidence>
<feature type="short sequence motif" description="'KMSKS' region" evidence="16">
    <location>
        <begin position="329"/>
        <end position="333"/>
    </location>
</feature>
<feature type="binding site" evidence="16">
    <location>
        <position position="147"/>
    </location>
    <ligand>
        <name>Zn(2+)</name>
        <dbReference type="ChEBI" id="CHEBI:29105"/>
    </ligand>
</feature>
<dbReference type="Gene3D" id="3.40.50.620">
    <property type="entry name" value="HUPs"/>
    <property type="match status" value="1"/>
</dbReference>
<comment type="subunit">
    <text evidence="4 16">Homodimer.</text>
</comment>
<evidence type="ECO:0000256" key="17">
    <source>
        <dbReference type="SAM" id="MobiDB-lite"/>
    </source>
</evidence>
<dbReference type="PANTHER" id="PTHR45765:SF1">
    <property type="entry name" value="METHIONINE--TRNA LIGASE, CYTOPLASMIC"/>
    <property type="match status" value="1"/>
</dbReference>
<feature type="region of interest" description="Disordered" evidence="17">
    <location>
        <begin position="544"/>
        <end position="566"/>
    </location>
</feature>
<sequence>MKQRKILVTSALPYANGPIHVGHLVEYIQTDIWARFQRLRGHDCIYVCADDAHGTPIMLKAREEGVTPEALIERIGREHRADFADFLIEFDNYYTTHSPENRELAELIYIRNRDAGHIETRTITQAYDPVQGIFLPDRYIRGECPRCGAPDQYGDSCEVCGATYSPGELRNPVSVLSGVRPEARESLHYFFRLADFEPMLREWTAGGHLQEEVRNKLDEWFAAGLQPWDISRDAPYFGFEIPDAPGKYFYVWLDAPIGYMASLRNLCTRRGLDFDAYWGPDSEAEVYHFIGKDIIYFHALFWPAMLHGAGFRKPTAVFAHGFLTVDGQKMSKSRGTFIKARTYLDHLDPEYLRYYFAAKLNGRVEDIDLNLDDFVQRVNSDLVGKLVNIASRCARFIERDFGGRLAEALPAPELYQGFVAAGEIIAEWMEAREYGRAVREIMALADRANQYIDERKPWVAIKEPARRGEVQAVCTQGLNLFRVLVTYLKPILPRLAQRAEAFLGGPALDWQTRLQPLLGCEIRPFQPLLHRVDPKQVQAMVEASRESLEPRPAAAGTAAAPARTEEEAAPTIGIDEFARIDLRVARIVEAAEVEGADRLLRLTVDLGGERRTVFAGIRQAYRPEELVGRLTVVVANLAPRRMRFGVSEGMVLAAGPGGERLWLIGPDEGAEPGMRVR</sequence>
<dbReference type="NCBIfam" id="NF001100">
    <property type="entry name" value="PRK00133.1"/>
    <property type="match status" value="1"/>
</dbReference>
<dbReference type="NCBIfam" id="TIGR00399">
    <property type="entry name" value="metG_C_term"/>
    <property type="match status" value="1"/>
</dbReference>
<dbReference type="CDD" id="cd02800">
    <property type="entry name" value="tRNA_bind_EcMetRS_like"/>
    <property type="match status" value="1"/>
</dbReference>
<evidence type="ECO:0000256" key="6">
    <source>
        <dbReference type="ARBA" id="ARBA00022555"/>
    </source>
</evidence>
<comment type="cofactor">
    <cofactor evidence="16">
        <name>Zn(2+)</name>
        <dbReference type="ChEBI" id="CHEBI:29105"/>
    </cofactor>
    <text evidence="16">Binds 1 zinc ion per subunit.</text>
</comment>
<dbReference type="InterPro" id="IPR014729">
    <property type="entry name" value="Rossmann-like_a/b/a_fold"/>
</dbReference>
<dbReference type="GO" id="GO:0005524">
    <property type="term" value="F:ATP binding"/>
    <property type="evidence" value="ECO:0007669"/>
    <property type="project" value="UniProtKB-UniRule"/>
</dbReference>
<dbReference type="Pfam" id="PF19303">
    <property type="entry name" value="Anticodon_3"/>
    <property type="match status" value="1"/>
</dbReference>
<feature type="short sequence motif" description="'HIGH' region" evidence="16">
    <location>
        <begin position="13"/>
        <end position="23"/>
    </location>
</feature>
<dbReference type="PANTHER" id="PTHR45765">
    <property type="entry name" value="METHIONINE--TRNA LIGASE"/>
    <property type="match status" value="1"/>
</dbReference>
<dbReference type="EMBL" id="RJVI01000001">
    <property type="protein sequence ID" value="ROR35057.1"/>
    <property type="molecule type" value="Genomic_DNA"/>
</dbReference>
<feature type="compositionally biased region" description="Low complexity" evidence="17">
    <location>
        <begin position="550"/>
        <end position="562"/>
    </location>
</feature>
<evidence type="ECO:0000256" key="5">
    <source>
        <dbReference type="ARBA" id="ARBA00022490"/>
    </source>
</evidence>
<dbReference type="Pfam" id="PF01588">
    <property type="entry name" value="tRNA_bind"/>
    <property type="match status" value="1"/>
</dbReference>
<keyword evidence="6 16" id="KW-0820">tRNA-binding</keyword>
<keyword evidence="20" id="KW-1185">Reference proteome</keyword>
<evidence type="ECO:0000313" key="20">
    <source>
        <dbReference type="Proteomes" id="UP000276634"/>
    </source>
</evidence>
<comment type="function">
    <text evidence="1 16">Is required not only for elongation of protein synthesis but also for the initiation of all mRNA translation through initiator tRNA(fMet) aminoacylation.</text>
</comment>
<dbReference type="FunFam" id="2.40.50.140:FF:000042">
    <property type="entry name" value="Methionine--tRNA ligase"/>
    <property type="match status" value="1"/>
</dbReference>
<comment type="similarity">
    <text evidence="3 16">Belongs to the class-I aminoacyl-tRNA synthetase family. MetG type 1 subfamily.</text>
</comment>
<evidence type="ECO:0000313" key="19">
    <source>
        <dbReference type="EMBL" id="ROR35057.1"/>
    </source>
</evidence>
<dbReference type="InterPro" id="IPR033911">
    <property type="entry name" value="MetRS_core"/>
</dbReference>
<evidence type="ECO:0000259" key="18">
    <source>
        <dbReference type="PROSITE" id="PS50886"/>
    </source>
</evidence>
<dbReference type="RefSeq" id="WP_123400704.1">
    <property type="nucleotide sequence ID" value="NZ_RJVI01000001.1"/>
</dbReference>
<dbReference type="PROSITE" id="PS00178">
    <property type="entry name" value="AA_TRNA_LIGASE_I"/>
    <property type="match status" value="1"/>
</dbReference>
<dbReference type="SUPFAM" id="SSF50249">
    <property type="entry name" value="Nucleic acid-binding proteins"/>
    <property type="match status" value="1"/>
</dbReference>
<evidence type="ECO:0000256" key="9">
    <source>
        <dbReference type="ARBA" id="ARBA00022741"/>
    </source>
</evidence>
<dbReference type="AlphaFoldDB" id="A0A3N1YCD5"/>
<dbReference type="InterPro" id="IPR001412">
    <property type="entry name" value="aa-tRNA-synth_I_CS"/>
</dbReference>
<dbReference type="InterPro" id="IPR009080">
    <property type="entry name" value="tRNAsynth_Ia_anticodon-bd"/>
</dbReference>
<feature type="domain" description="TRNA-binding" evidence="18">
    <location>
        <begin position="576"/>
        <end position="677"/>
    </location>
</feature>
<feature type="binding site" evidence="16">
    <location>
        <position position="144"/>
    </location>
    <ligand>
        <name>Zn(2+)</name>
        <dbReference type="ChEBI" id="CHEBI:29105"/>
    </ligand>
</feature>
<evidence type="ECO:0000256" key="16">
    <source>
        <dbReference type="HAMAP-Rule" id="MF_00098"/>
    </source>
</evidence>
<accession>A0A3N1YCD5</accession>
<dbReference type="Gene3D" id="2.40.50.140">
    <property type="entry name" value="Nucleic acid-binding proteins"/>
    <property type="match status" value="1"/>
</dbReference>
<protein>
    <recommendedName>
        <fullName evidence="16">Methionine--tRNA ligase</fullName>
        <ecNumber evidence="16">6.1.1.10</ecNumber>
    </recommendedName>
    <alternativeName>
        <fullName evidence="16">Methionyl-tRNA synthetase</fullName>
        <shortName evidence="16">MetRS</shortName>
    </alternativeName>
</protein>
<dbReference type="GO" id="GO:0005829">
    <property type="term" value="C:cytosol"/>
    <property type="evidence" value="ECO:0007669"/>
    <property type="project" value="TreeGrafter"/>
</dbReference>
<dbReference type="InterPro" id="IPR015413">
    <property type="entry name" value="Methionyl/Leucyl_tRNA_Synth"/>
</dbReference>
<dbReference type="PROSITE" id="PS50886">
    <property type="entry name" value="TRBD"/>
    <property type="match status" value="1"/>
</dbReference>